<evidence type="ECO:0000259" key="7">
    <source>
        <dbReference type="PROSITE" id="PS00662"/>
    </source>
</evidence>
<dbReference type="GO" id="GO:0009297">
    <property type="term" value="P:pilus assembly"/>
    <property type="evidence" value="ECO:0007669"/>
    <property type="project" value="InterPro"/>
</dbReference>
<keyword evidence="9" id="KW-1185">Reference proteome</keyword>
<evidence type="ECO:0000256" key="1">
    <source>
        <dbReference type="ARBA" id="ARBA00004496"/>
    </source>
</evidence>
<organism evidence="8 9">
    <name type="scientific">Modicisalibacter muralis</name>
    <dbReference type="NCBI Taxonomy" id="119000"/>
    <lineage>
        <taxon>Bacteria</taxon>
        <taxon>Pseudomonadati</taxon>
        <taxon>Pseudomonadota</taxon>
        <taxon>Gammaproteobacteria</taxon>
        <taxon>Oceanospirillales</taxon>
        <taxon>Halomonadaceae</taxon>
        <taxon>Modicisalibacter</taxon>
    </lineage>
</organism>
<gene>
    <name evidence="8" type="ORF">SAMN05661010_00310</name>
</gene>
<keyword evidence="4" id="KW-0547">Nucleotide-binding</keyword>
<dbReference type="RefSeq" id="WP_089724837.1">
    <property type="nucleotide sequence ID" value="NZ_FNGI01000001.1"/>
</dbReference>
<dbReference type="InterPro" id="IPR013374">
    <property type="entry name" value="ATPase_typ4_pilus-assembl_PilB"/>
</dbReference>
<dbReference type="PROSITE" id="PS00662">
    <property type="entry name" value="T2SP_E"/>
    <property type="match status" value="1"/>
</dbReference>
<dbReference type="FunFam" id="3.30.450.90:FF:000001">
    <property type="entry name" value="Type II secretion system ATPase GspE"/>
    <property type="match status" value="1"/>
</dbReference>
<dbReference type="Gene3D" id="3.40.50.300">
    <property type="entry name" value="P-loop containing nucleotide triphosphate hydrolases"/>
    <property type="match status" value="1"/>
</dbReference>
<comment type="subcellular location">
    <subcellularLocation>
        <location evidence="1">Cytoplasm</location>
    </subcellularLocation>
</comment>
<dbReference type="GO" id="GO:0005524">
    <property type="term" value="F:ATP binding"/>
    <property type="evidence" value="ECO:0007669"/>
    <property type="project" value="UniProtKB-KW"/>
</dbReference>
<dbReference type="InterPro" id="IPR027417">
    <property type="entry name" value="P-loop_NTPase"/>
</dbReference>
<name>A0A1G9FAK4_9GAMM</name>
<dbReference type="GO" id="GO:0005886">
    <property type="term" value="C:plasma membrane"/>
    <property type="evidence" value="ECO:0007669"/>
    <property type="project" value="TreeGrafter"/>
</dbReference>
<proteinExistence type="inferred from homology"/>
<evidence type="ECO:0000256" key="6">
    <source>
        <dbReference type="SAM" id="MobiDB-lite"/>
    </source>
</evidence>
<dbReference type="InterPro" id="IPR037257">
    <property type="entry name" value="T2SS_E_N_sf"/>
</dbReference>
<dbReference type="EMBL" id="FNGI01000001">
    <property type="protein sequence ID" value="SDK85417.1"/>
    <property type="molecule type" value="Genomic_DNA"/>
</dbReference>
<dbReference type="FunFam" id="3.40.50.300:FF:000398">
    <property type="entry name" value="Type IV pilus assembly ATPase PilB"/>
    <property type="match status" value="1"/>
</dbReference>
<dbReference type="Pfam" id="PF05157">
    <property type="entry name" value="MshEN"/>
    <property type="match status" value="1"/>
</dbReference>
<evidence type="ECO:0000256" key="2">
    <source>
        <dbReference type="ARBA" id="ARBA00006611"/>
    </source>
</evidence>
<feature type="region of interest" description="Disordered" evidence="6">
    <location>
        <begin position="1"/>
        <end position="30"/>
    </location>
</feature>
<dbReference type="GO" id="GO:0005737">
    <property type="term" value="C:cytoplasm"/>
    <property type="evidence" value="ECO:0007669"/>
    <property type="project" value="UniProtKB-SubCell"/>
</dbReference>
<dbReference type="InterPro" id="IPR001482">
    <property type="entry name" value="T2SS/T4SS_dom"/>
</dbReference>
<keyword evidence="5" id="KW-0067">ATP-binding</keyword>
<accession>A0A1G9FAK4</accession>
<reference evidence="8 9" key="1">
    <citation type="submission" date="2016-10" db="EMBL/GenBank/DDBJ databases">
        <authorList>
            <person name="de Groot N.N."/>
        </authorList>
    </citation>
    <scope>NUCLEOTIDE SEQUENCE [LARGE SCALE GENOMIC DNA]</scope>
    <source>
        <strain evidence="8 9">DSM 14789</strain>
    </source>
</reference>
<sequence>MSASSSSSSRPRASSRSEGSSPASSGEGLRGLSKRLVDDGLLSGPAALRAEQEAQGSELTVMQYVIDNGMVTARDATLSAAWEYGLPLIDLDALRLDALPPAREMPEKVLRRHNIMPLMRSAHRLTVAVPFPSTLAQLDELQFATGLNVEGVLAPVDQLGPALENYLAQADTNGMMEELAAGDEGIGDLEFEEDASQSEDMAITASSDDAPIVKFVNKILLDAIRRGASDIHFEPYEISFRIRFRIDGILLEVARPPFGMRSRIAARLKVMARLDISERRMPQDGAIKLKLSKSRSIDFRVNSLPTVYGEKLVLRILDPATARLGIDVLGFTTEQRQMYEKALAEPQGMILVTGPTGSGKTVTLYTGLNILNTAERNILTAEDPVEIRVPGVNQVNVLPKIGLDFASALRAFLRQDPDVVMVGEIRDLETAEISVKASQTGHLVLSTVHTNSAAETLTRLRNMGVAPFNIASSVSLIIAQRLARKLCPHCKQPAEIPHEALLKAGFTEEQLHGATIYHPVGCKQCTLGYKGRVGIYEVVPISDEISQLIMQEGNSLELDDAARREGYPDLRRSGLLKVLNGTTSLEEVNRVTKD</sequence>
<keyword evidence="3" id="KW-0963">Cytoplasm</keyword>
<dbReference type="PANTHER" id="PTHR30258:SF1">
    <property type="entry name" value="PROTEIN TRANSPORT PROTEIN HOFB HOMOLOG"/>
    <property type="match status" value="1"/>
</dbReference>
<dbReference type="Gene3D" id="3.30.450.90">
    <property type="match status" value="1"/>
</dbReference>
<dbReference type="Gene3D" id="3.30.300.160">
    <property type="entry name" value="Type II secretion system, protein E, N-terminal domain"/>
    <property type="match status" value="1"/>
</dbReference>
<dbReference type="NCBIfam" id="TIGR02538">
    <property type="entry name" value="type_IV_pilB"/>
    <property type="match status" value="1"/>
</dbReference>
<feature type="domain" description="Bacterial type II secretion system protein E" evidence="7">
    <location>
        <begin position="413"/>
        <end position="427"/>
    </location>
</feature>
<evidence type="ECO:0000256" key="4">
    <source>
        <dbReference type="ARBA" id="ARBA00022741"/>
    </source>
</evidence>
<comment type="similarity">
    <text evidence="2">Belongs to the GSP E family.</text>
</comment>
<dbReference type="STRING" id="119000.SAMN05661010_00310"/>
<dbReference type="SUPFAM" id="SSF160246">
    <property type="entry name" value="EspE N-terminal domain-like"/>
    <property type="match status" value="1"/>
</dbReference>
<dbReference type="AlphaFoldDB" id="A0A1G9FAK4"/>
<evidence type="ECO:0000313" key="8">
    <source>
        <dbReference type="EMBL" id="SDK85417.1"/>
    </source>
</evidence>
<dbReference type="InterPro" id="IPR007831">
    <property type="entry name" value="T2SS_GspE_N"/>
</dbReference>
<evidence type="ECO:0000256" key="3">
    <source>
        <dbReference type="ARBA" id="ARBA00022490"/>
    </source>
</evidence>
<protein>
    <submittedName>
        <fullName evidence="8">Type IV pilus assembly protein PilB</fullName>
    </submittedName>
</protein>
<dbReference type="OrthoDB" id="9776961at2"/>
<evidence type="ECO:0000256" key="5">
    <source>
        <dbReference type="ARBA" id="ARBA00022840"/>
    </source>
</evidence>
<dbReference type="Pfam" id="PF00437">
    <property type="entry name" value="T2SSE"/>
    <property type="match status" value="1"/>
</dbReference>
<dbReference type="CDD" id="cd01129">
    <property type="entry name" value="PulE-GspE-like"/>
    <property type="match status" value="1"/>
</dbReference>
<evidence type="ECO:0000313" key="9">
    <source>
        <dbReference type="Proteomes" id="UP000198654"/>
    </source>
</evidence>
<dbReference type="SUPFAM" id="SSF52540">
    <property type="entry name" value="P-loop containing nucleoside triphosphate hydrolases"/>
    <property type="match status" value="1"/>
</dbReference>
<dbReference type="GO" id="GO:0016887">
    <property type="term" value="F:ATP hydrolysis activity"/>
    <property type="evidence" value="ECO:0007669"/>
    <property type="project" value="InterPro"/>
</dbReference>
<dbReference type="PANTHER" id="PTHR30258">
    <property type="entry name" value="TYPE II SECRETION SYSTEM PROTEIN GSPE-RELATED"/>
    <property type="match status" value="1"/>
</dbReference>
<dbReference type="Proteomes" id="UP000198654">
    <property type="component" value="Unassembled WGS sequence"/>
</dbReference>
<feature type="compositionally biased region" description="Low complexity" evidence="6">
    <location>
        <begin position="1"/>
        <end position="27"/>
    </location>
</feature>